<protein>
    <submittedName>
        <fullName evidence="1">Uncharacterized protein</fullName>
    </submittedName>
</protein>
<evidence type="ECO:0000313" key="1">
    <source>
        <dbReference type="EMBL" id="CDZ79357.1"/>
    </source>
</evidence>
<dbReference type="RefSeq" id="WP_044012632.1">
    <property type="nucleotide sequence ID" value="NZ_CCVW01000005.1"/>
</dbReference>
<organism evidence="1 2">
    <name type="scientific">Legionella massiliensis</name>
    <dbReference type="NCBI Taxonomy" id="1034943"/>
    <lineage>
        <taxon>Bacteria</taxon>
        <taxon>Pseudomonadati</taxon>
        <taxon>Pseudomonadota</taxon>
        <taxon>Gammaproteobacteria</taxon>
        <taxon>Legionellales</taxon>
        <taxon>Legionellaceae</taxon>
        <taxon>Legionella</taxon>
    </lineage>
</organism>
<dbReference type="Proteomes" id="UP000044071">
    <property type="component" value="Unassembled WGS sequence"/>
</dbReference>
<sequence>MDIIQMTLNEQIIIQYNQEIITPTVEENREFSGLAITIKAPKTLSVDREEVAILKKRKPKDKLAVLKSDDELQFASPQSSL</sequence>
<reference evidence="1 2" key="1">
    <citation type="submission" date="2014-06" db="EMBL/GenBank/DDBJ databases">
        <authorList>
            <person name="Urmite Genomes Urmite Genomes"/>
        </authorList>
    </citation>
    <scope>NUCLEOTIDE SEQUENCE [LARGE SCALE GENOMIC DNA]</scope>
</reference>
<name>A0A078L2A8_9GAMM</name>
<proteinExistence type="predicted"/>
<accession>A0A078L2A8</accession>
<gene>
    <name evidence="1" type="ORF">BN59_03675</name>
</gene>
<dbReference type="STRING" id="1034943.BN59_03675"/>
<keyword evidence="2" id="KW-1185">Reference proteome</keyword>
<dbReference type="EMBL" id="CCSB01000005">
    <property type="protein sequence ID" value="CDZ79357.1"/>
    <property type="molecule type" value="Genomic_DNA"/>
</dbReference>
<evidence type="ECO:0000313" key="2">
    <source>
        <dbReference type="Proteomes" id="UP000044071"/>
    </source>
</evidence>
<dbReference type="AlphaFoldDB" id="A0A078L2A8"/>